<name>A0A1R3XCG0_9RHOB</name>
<organism evidence="2 3">
    <name type="scientific">Yoonia rosea</name>
    <dbReference type="NCBI Taxonomy" id="287098"/>
    <lineage>
        <taxon>Bacteria</taxon>
        <taxon>Pseudomonadati</taxon>
        <taxon>Pseudomonadota</taxon>
        <taxon>Alphaproteobacteria</taxon>
        <taxon>Rhodobacterales</taxon>
        <taxon>Paracoccaceae</taxon>
        <taxon>Yoonia</taxon>
    </lineage>
</organism>
<protein>
    <submittedName>
        <fullName evidence="2">ABC-type polysaccharide/polyol phosphate export permease</fullName>
    </submittedName>
</protein>
<keyword evidence="1" id="KW-1133">Transmembrane helix</keyword>
<sequence>MFQTPIYRNKTSGLFGMLEVIYHTIVRKARSGHRSAVIAMLLNLMQGLTMIIAFLLFFTVLGLRSSPIRGDMMLYIMTGIFVYLTHIKSVSAVMGAGGPTSSMMLHRPMNTIIAIVAAAFATLYTQIFTLVVILSVYHIAFTPITIHDPVAAMGFFLMAWFSGCAVGMIFLALSPWFPRFTSLAKTIYTRVNMLASGKMFVVNTLPASMIAMFDWNPLFHNIDQMRGAVFLHYNPQFTSVEYPIYLSLVLIMIGLMGEFFGRQHVSISWSAGR</sequence>
<dbReference type="RefSeq" id="WP_055295352.1">
    <property type="nucleotide sequence ID" value="NZ_FTPR01000002.1"/>
</dbReference>
<dbReference type="STRING" id="287098.SAMN05421665_2680"/>
<feature type="transmembrane region" description="Helical" evidence="1">
    <location>
        <begin position="112"/>
        <end position="140"/>
    </location>
</feature>
<keyword evidence="1" id="KW-0472">Membrane</keyword>
<accession>A0A1R3XCG0</accession>
<dbReference type="AlphaFoldDB" id="A0A1R3XCG0"/>
<dbReference type="Proteomes" id="UP000186997">
    <property type="component" value="Unassembled WGS sequence"/>
</dbReference>
<reference evidence="3" key="1">
    <citation type="submission" date="2017-01" db="EMBL/GenBank/DDBJ databases">
        <authorList>
            <person name="Varghese N."/>
            <person name="Submissions S."/>
        </authorList>
    </citation>
    <scope>NUCLEOTIDE SEQUENCE [LARGE SCALE GENOMIC DNA]</scope>
    <source>
        <strain evidence="3">DSM 29591</strain>
    </source>
</reference>
<keyword evidence="1" id="KW-0812">Transmembrane</keyword>
<evidence type="ECO:0000313" key="2">
    <source>
        <dbReference type="EMBL" id="SIT88327.1"/>
    </source>
</evidence>
<feature type="transmembrane region" description="Helical" evidence="1">
    <location>
        <begin position="242"/>
        <end position="260"/>
    </location>
</feature>
<keyword evidence="3" id="KW-1185">Reference proteome</keyword>
<feature type="transmembrane region" description="Helical" evidence="1">
    <location>
        <begin position="72"/>
        <end position="91"/>
    </location>
</feature>
<dbReference type="EMBL" id="FTPR01000002">
    <property type="protein sequence ID" value="SIT88327.1"/>
    <property type="molecule type" value="Genomic_DNA"/>
</dbReference>
<proteinExistence type="predicted"/>
<feature type="transmembrane region" description="Helical" evidence="1">
    <location>
        <begin position="37"/>
        <end position="60"/>
    </location>
</feature>
<evidence type="ECO:0000256" key="1">
    <source>
        <dbReference type="SAM" id="Phobius"/>
    </source>
</evidence>
<feature type="transmembrane region" description="Helical" evidence="1">
    <location>
        <begin position="194"/>
        <end position="213"/>
    </location>
</feature>
<gene>
    <name evidence="2" type="ORF">SAMN05421665_2680</name>
</gene>
<feature type="transmembrane region" description="Helical" evidence="1">
    <location>
        <begin position="152"/>
        <end position="173"/>
    </location>
</feature>
<evidence type="ECO:0000313" key="3">
    <source>
        <dbReference type="Proteomes" id="UP000186997"/>
    </source>
</evidence>